<organism evidence="13">
    <name type="scientific">Telamonia vlijmi</name>
    <name type="common">Jumping spider</name>
    <dbReference type="NCBI Taxonomy" id="1112492"/>
    <lineage>
        <taxon>Eukaryota</taxon>
        <taxon>Metazoa</taxon>
        <taxon>Ecdysozoa</taxon>
        <taxon>Arthropoda</taxon>
        <taxon>Chelicerata</taxon>
        <taxon>Arachnida</taxon>
        <taxon>Araneae</taxon>
        <taxon>Araneomorphae</taxon>
        <taxon>Entelegynae</taxon>
        <taxon>Dionycha</taxon>
        <taxon>Salticidae</taxon>
        <taxon>Salticinae</taxon>
        <taxon>Salticoida</taxon>
        <taxon>Plexippini</taxon>
        <taxon>Telamonia</taxon>
    </lineage>
</organism>
<comment type="similarity">
    <text evidence="3 10">Belongs to the complex I subunit 1 family.</text>
</comment>
<dbReference type="PROSITE" id="PS00668">
    <property type="entry name" value="COMPLEX1_ND1_2"/>
    <property type="match status" value="1"/>
</dbReference>
<dbReference type="CTD" id="4535"/>
<dbReference type="RefSeq" id="YP_009040881.1">
    <property type="nucleotide sequence ID" value="NC_024287.1"/>
</dbReference>
<keyword evidence="6 10" id="KW-0812">Transmembrane</keyword>
<keyword evidence="5" id="KW-0813">Transport</keyword>
<feature type="transmembrane region" description="Helical" evidence="12">
    <location>
        <begin position="6"/>
        <end position="24"/>
    </location>
</feature>
<evidence type="ECO:0000256" key="8">
    <source>
        <dbReference type="ARBA" id="ARBA00023075"/>
    </source>
</evidence>
<evidence type="ECO:0000313" key="13">
    <source>
        <dbReference type="EMBL" id="AIB04202.1"/>
    </source>
</evidence>
<dbReference type="GeneID" id="19592195"/>
<evidence type="ECO:0000256" key="3">
    <source>
        <dbReference type="ARBA" id="ARBA00010535"/>
    </source>
</evidence>
<dbReference type="InterPro" id="IPR018086">
    <property type="entry name" value="NADH_UbQ_OxRdtase_su1_CS"/>
</dbReference>
<protein>
    <recommendedName>
        <fullName evidence="4 11">NADH-ubiquinone oxidoreductase chain 1</fullName>
        <ecNumber evidence="11">7.1.1.2</ecNumber>
    </recommendedName>
</protein>
<name>A0A060CYU6_TELVL</name>
<dbReference type="Pfam" id="PF00146">
    <property type="entry name" value="NADHdh"/>
    <property type="match status" value="1"/>
</dbReference>
<dbReference type="AlphaFoldDB" id="A0A060CYU6"/>
<evidence type="ECO:0000256" key="10">
    <source>
        <dbReference type="RuleBase" id="RU000471"/>
    </source>
</evidence>
<evidence type="ECO:0000256" key="1">
    <source>
        <dbReference type="ARBA" id="ARBA00003257"/>
    </source>
</evidence>
<dbReference type="GO" id="GO:0009060">
    <property type="term" value="P:aerobic respiration"/>
    <property type="evidence" value="ECO:0007669"/>
    <property type="project" value="TreeGrafter"/>
</dbReference>
<reference evidence="13" key="1">
    <citation type="journal article" date="2014" name="Mitochondrial DNA">
        <title>The complete mitochondrial genome of the jumping spider Telamonia vlijmi (Araneae: Salticidae).</title>
        <authorList>
            <person name="Kim J.Y."/>
            <person name="Yoon K.B."/>
            <person name="Park Y.C."/>
        </authorList>
    </citation>
    <scope>NUCLEOTIDE SEQUENCE</scope>
</reference>
<dbReference type="GO" id="GO:0005743">
    <property type="term" value="C:mitochondrial inner membrane"/>
    <property type="evidence" value="ECO:0007669"/>
    <property type="project" value="UniProtKB-SubCell"/>
</dbReference>
<feature type="transmembrane region" description="Helical" evidence="12">
    <location>
        <begin position="221"/>
        <end position="245"/>
    </location>
</feature>
<proteinExistence type="inferred from homology"/>
<evidence type="ECO:0000256" key="5">
    <source>
        <dbReference type="ARBA" id="ARBA00022448"/>
    </source>
</evidence>
<dbReference type="EC" id="7.1.1.2" evidence="11"/>
<dbReference type="InterPro" id="IPR001694">
    <property type="entry name" value="NADH_UbQ_OxRdtase_su1/FPO"/>
</dbReference>
<dbReference type="GO" id="GO:0003954">
    <property type="term" value="F:NADH dehydrogenase activity"/>
    <property type="evidence" value="ECO:0007669"/>
    <property type="project" value="TreeGrafter"/>
</dbReference>
<comment type="function">
    <text evidence="1">Core subunit of the mitochondrial membrane respiratory chain NADH dehydrogenase (Complex I) that is believed to belong to the minimal assembly required for catalysis. Complex I functions in the transfer of electrons from NADH to the respiratory chain. The immediate electron acceptor for the enzyme is believed to be ubiquinone.</text>
</comment>
<comment type="catalytic activity">
    <reaction evidence="11">
        <text>a ubiquinone + NADH + 5 H(+)(in) = a ubiquinol + NAD(+) + 4 H(+)(out)</text>
        <dbReference type="Rhea" id="RHEA:29091"/>
        <dbReference type="Rhea" id="RHEA-COMP:9565"/>
        <dbReference type="Rhea" id="RHEA-COMP:9566"/>
        <dbReference type="ChEBI" id="CHEBI:15378"/>
        <dbReference type="ChEBI" id="CHEBI:16389"/>
        <dbReference type="ChEBI" id="CHEBI:17976"/>
        <dbReference type="ChEBI" id="CHEBI:57540"/>
        <dbReference type="ChEBI" id="CHEBI:57945"/>
        <dbReference type="EC" id="7.1.1.2"/>
    </reaction>
</comment>
<keyword evidence="8 11" id="KW-0830">Ubiquinone</keyword>
<feature type="transmembrane region" description="Helical" evidence="12">
    <location>
        <begin position="104"/>
        <end position="125"/>
    </location>
</feature>
<dbReference type="GO" id="GO:0008137">
    <property type="term" value="F:NADH dehydrogenase (ubiquinone) activity"/>
    <property type="evidence" value="ECO:0007669"/>
    <property type="project" value="UniProtKB-EC"/>
</dbReference>
<feature type="transmembrane region" description="Helical" evidence="12">
    <location>
        <begin position="251"/>
        <end position="271"/>
    </location>
</feature>
<gene>
    <name evidence="13" type="primary">ND1</name>
</gene>
<keyword evidence="9 12" id="KW-0472">Membrane</keyword>
<evidence type="ECO:0000256" key="4">
    <source>
        <dbReference type="ARBA" id="ARBA00021009"/>
    </source>
</evidence>
<keyword evidence="7 12" id="KW-1133">Transmembrane helix</keyword>
<dbReference type="PANTHER" id="PTHR11432:SF3">
    <property type="entry name" value="NADH-UBIQUINONE OXIDOREDUCTASE CHAIN 1"/>
    <property type="match status" value="1"/>
</dbReference>
<comment type="subcellular location">
    <subcellularLocation>
        <location evidence="10">Mitochondrion inner membrane</location>
        <topology evidence="10">Multi-pass membrane protein</topology>
    </subcellularLocation>
    <subcellularLocation>
        <location evidence="2">Mitochondrion membrane</location>
        <topology evidence="2">Multi-pass membrane protein</topology>
    </subcellularLocation>
</comment>
<keyword evidence="11 13" id="KW-0496">Mitochondrion</keyword>
<feature type="transmembrane region" description="Helical" evidence="12">
    <location>
        <begin position="146"/>
        <end position="164"/>
    </location>
</feature>
<keyword evidence="10" id="KW-0520">NAD</keyword>
<feature type="transmembrane region" description="Helical" evidence="12">
    <location>
        <begin position="283"/>
        <end position="303"/>
    </location>
</feature>
<evidence type="ECO:0000256" key="12">
    <source>
        <dbReference type="SAM" id="Phobius"/>
    </source>
</evidence>
<dbReference type="HAMAP" id="MF_01350">
    <property type="entry name" value="NDH1_NuoH"/>
    <property type="match status" value="1"/>
</dbReference>
<evidence type="ECO:0000256" key="7">
    <source>
        <dbReference type="ARBA" id="ARBA00022989"/>
    </source>
</evidence>
<feature type="transmembrane region" description="Helical" evidence="12">
    <location>
        <begin position="69"/>
        <end position="92"/>
    </location>
</feature>
<accession>A0A060CYU6</accession>
<geneLocation type="mitochondrion" evidence="13"/>
<sequence length="306" mass="35746">MKFPINYLFIIISILVSVAFYTILERKILGYIQIRKGPNKVGYMGILQPFSDALKLFNKNLLTSESMNFMLSYFTPALSLFTSMLMIPIILYNNYSLYDNKHSILLFFILSSLAVYFILLIGWSANSKYSNLGSIRSVAQMISYEVSFFLIILFISIMSFSYSFYEISMSQNILSFFWGNMIMFSMWMITCLAETNRSPFDFAEGESELVSGFNVEYMGGWFALIFLAEYMSMLILSMISMLMFFSNLTSTLSWFILILITILLLWVRGTFPRFRYDMLMKLSWKIFLPISIMIILFPMNIMFMNM</sequence>
<evidence type="ECO:0000256" key="11">
    <source>
        <dbReference type="RuleBase" id="RU000473"/>
    </source>
</evidence>
<dbReference type="EMBL" id="KJ598073">
    <property type="protein sequence ID" value="AIB04202.1"/>
    <property type="molecule type" value="Genomic_DNA"/>
</dbReference>
<evidence type="ECO:0000256" key="9">
    <source>
        <dbReference type="ARBA" id="ARBA00023136"/>
    </source>
</evidence>
<evidence type="ECO:0000256" key="2">
    <source>
        <dbReference type="ARBA" id="ARBA00004225"/>
    </source>
</evidence>
<dbReference type="PANTHER" id="PTHR11432">
    <property type="entry name" value="NADH DEHYDROGENASE SUBUNIT 1"/>
    <property type="match status" value="1"/>
</dbReference>
<evidence type="ECO:0000256" key="6">
    <source>
        <dbReference type="ARBA" id="ARBA00022692"/>
    </source>
</evidence>
<feature type="transmembrane region" description="Helical" evidence="12">
    <location>
        <begin position="176"/>
        <end position="193"/>
    </location>
</feature>